<dbReference type="InterPro" id="IPR001303">
    <property type="entry name" value="Aldolase_II/adducin_N"/>
</dbReference>
<dbReference type="Pfam" id="PF00596">
    <property type="entry name" value="Aldolase_II"/>
    <property type="match status" value="1"/>
</dbReference>
<protein>
    <submittedName>
        <fullName evidence="3">Arad-like aldolase/epimerase</fullName>
    </submittedName>
</protein>
<evidence type="ECO:0000313" key="4">
    <source>
        <dbReference type="Proteomes" id="UP000310121"/>
    </source>
</evidence>
<dbReference type="PANTHER" id="PTHR10672:SF25">
    <property type="entry name" value="MEIOTICALLY UP-REGULATED GENE 14 PROTEIN"/>
    <property type="match status" value="1"/>
</dbReference>
<evidence type="ECO:0000313" key="3">
    <source>
        <dbReference type="EMBL" id="THZ53982.1"/>
    </source>
</evidence>
<dbReference type="SMART" id="SM01007">
    <property type="entry name" value="Aldolase_II"/>
    <property type="match status" value="1"/>
</dbReference>
<proteinExistence type="predicted"/>
<dbReference type="Proteomes" id="UP000310121">
    <property type="component" value="Unassembled WGS sequence"/>
</dbReference>
<dbReference type="SUPFAM" id="SSF53639">
    <property type="entry name" value="AraD/HMP-PK domain-like"/>
    <property type="match status" value="1"/>
</dbReference>
<dbReference type="InterPro" id="IPR051017">
    <property type="entry name" value="Aldolase-II_Adducin_sf"/>
</dbReference>
<dbReference type="InterPro" id="IPR036409">
    <property type="entry name" value="Aldolase_II/adducin_N_sf"/>
</dbReference>
<feature type="domain" description="Class II aldolase/adducin N-terminal" evidence="2">
    <location>
        <begin position="97"/>
        <end position="281"/>
    </location>
</feature>
<dbReference type="PANTHER" id="PTHR10672">
    <property type="entry name" value="ADDUCIN"/>
    <property type="match status" value="1"/>
</dbReference>
<dbReference type="AlphaFoldDB" id="A0A4S9VNZ9"/>
<dbReference type="GO" id="GO:0051015">
    <property type="term" value="F:actin filament binding"/>
    <property type="evidence" value="ECO:0007669"/>
    <property type="project" value="TreeGrafter"/>
</dbReference>
<feature type="region of interest" description="Disordered" evidence="1">
    <location>
        <begin position="36"/>
        <end position="61"/>
    </location>
</feature>
<dbReference type="FunFam" id="3.40.225.10:FF:000009">
    <property type="entry name" value="Class II aldolase/adducin N-terminal"/>
    <property type="match status" value="1"/>
</dbReference>
<gene>
    <name evidence="3" type="ORF">D6C90_00253</name>
</gene>
<evidence type="ECO:0000256" key="1">
    <source>
        <dbReference type="SAM" id="MobiDB-lite"/>
    </source>
</evidence>
<accession>A0A4S9VNZ9</accession>
<dbReference type="NCBIfam" id="NF004855">
    <property type="entry name" value="PRK06208.1"/>
    <property type="match status" value="1"/>
</dbReference>
<dbReference type="GO" id="GO:0005856">
    <property type="term" value="C:cytoskeleton"/>
    <property type="evidence" value="ECO:0007669"/>
    <property type="project" value="TreeGrafter"/>
</dbReference>
<comment type="caution">
    <text evidence="3">The sequence shown here is derived from an EMBL/GenBank/DDBJ whole genome shotgun (WGS) entry which is preliminary data.</text>
</comment>
<name>A0A4S9VNZ9_AURPU</name>
<evidence type="ECO:0000259" key="2">
    <source>
        <dbReference type="SMART" id="SM01007"/>
    </source>
</evidence>
<reference evidence="3 4" key="1">
    <citation type="submission" date="2018-10" db="EMBL/GenBank/DDBJ databases">
        <title>Fifty Aureobasidium pullulans genomes reveal a recombining polyextremotolerant generalist.</title>
        <authorList>
            <person name="Gostincar C."/>
            <person name="Turk M."/>
            <person name="Zajc J."/>
            <person name="Gunde-Cimerman N."/>
        </authorList>
    </citation>
    <scope>NUCLEOTIDE SEQUENCE [LARGE SCALE GENOMIC DNA]</scope>
    <source>
        <strain evidence="3 4">EXF-3844</strain>
    </source>
</reference>
<sequence>MSGALAGGDTTKGVLSKELSSLYRITNTHSIATMAPTAVSNPEPPTTMAIKPTKPTNPGLEVEKKEKTPLEAISQGVCLPGIPKYISFDAHRRDMLQHMAGAFRVFARKGYTEGMSGHISVRDPENPHTFWTNPLGKHFGLLKASDMILVDYEGVAIGGNMSRPANAAGFLIHSAVHKARPDVIAACHTHSPYGKAWSTFARPLEMLNQDVCYFYGEAQAVYKEFGGIVFNEEEGLKLANALGPKGKGMILRNHGLLTVGTTVDEAAYLYTLMERSCEVQLLAEAACASGIQKVIVPDESAAYTYKMASDPDALYEEFQPDLEYEDAMTNGDFRN</sequence>
<organism evidence="3 4">
    <name type="scientific">Aureobasidium pullulans</name>
    <name type="common">Black yeast</name>
    <name type="synonym">Pullularia pullulans</name>
    <dbReference type="NCBI Taxonomy" id="5580"/>
    <lineage>
        <taxon>Eukaryota</taxon>
        <taxon>Fungi</taxon>
        <taxon>Dikarya</taxon>
        <taxon>Ascomycota</taxon>
        <taxon>Pezizomycotina</taxon>
        <taxon>Dothideomycetes</taxon>
        <taxon>Dothideomycetidae</taxon>
        <taxon>Dothideales</taxon>
        <taxon>Saccotheciaceae</taxon>
        <taxon>Aureobasidium</taxon>
    </lineage>
</organism>
<dbReference type="Gene3D" id="3.40.225.10">
    <property type="entry name" value="Class II aldolase/adducin N-terminal domain"/>
    <property type="match status" value="1"/>
</dbReference>
<dbReference type="EMBL" id="QZBN01000007">
    <property type="protein sequence ID" value="THZ53982.1"/>
    <property type="molecule type" value="Genomic_DNA"/>
</dbReference>